<gene>
    <name evidence="5" type="ORF">DPMN_024208</name>
</gene>
<dbReference type="Proteomes" id="UP000828390">
    <property type="component" value="Unassembled WGS sequence"/>
</dbReference>
<evidence type="ECO:0000256" key="2">
    <source>
        <dbReference type="PROSITE-ProRule" id="PRU00267"/>
    </source>
</evidence>
<evidence type="ECO:0000256" key="3">
    <source>
        <dbReference type="SAM" id="MobiDB-lite"/>
    </source>
</evidence>
<feature type="region of interest" description="Disordered" evidence="3">
    <location>
        <begin position="201"/>
        <end position="260"/>
    </location>
</feature>
<comment type="caution">
    <text evidence="5">The sequence shown here is derived from an EMBL/GenBank/DDBJ whole genome shotgun (WGS) entry which is preliminary data.</text>
</comment>
<evidence type="ECO:0000313" key="5">
    <source>
        <dbReference type="EMBL" id="KAH3861281.1"/>
    </source>
</evidence>
<dbReference type="GO" id="GO:0006357">
    <property type="term" value="P:regulation of transcription by RNA polymerase II"/>
    <property type="evidence" value="ECO:0007669"/>
    <property type="project" value="TreeGrafter"/>
</dbReference>
<dbReference type="Gene3D" id="1.10.30.10">
    <property type="entry name" value="High mobility group box domain"/>
    <property type="match status" value="2"/>
</dbReference>
<dbReference type="PROSITE" id="PS50118">
    <property type="entry name" value="HMG_BOX_2"/>
    <property type="match status" value="2"/>
</dbReference>
<proteinExistence type="predicted"/>
<evidence type="ECO:0000256" key="1">
    <source>
        <dbReference type="ARBA" id="ARBA00023125"/>
    </source>
</evidence>
<dbReference type="GO" id="GO:0003677">
    <property type="term" value="F:DNA binding"/>
    <property type="evidence" value="ECO:0007669"/>
    <property type="project" value="UniProtKB-UniRule"/>
</dbReference>
<keyword evidence="6" id="KW-1185">Reference proteome</keyword>
<protein>
    <recommendedName>
        <fullName evidence="4">HMG box domain-containing protein</fullName>
    </recommendedName>
</protein>
<reference evidence="5" key="2">
    <citation type="submission" date="2020-11" db="EMBL/GenBank/DDBJ databases">
        <authorList>
            <person name="McCartney M.A."/>
            <person name="Auch B."/>
            <person name="Kono T."/>
            <person name="Mallez S."/>
            <person name="Becker A."/>
            <person name="Gohl D.M."/>
            <person name="Silverstein K.A.T."/>
            <person name="Koren S."/>
            <person name="Bechman K.B."/>
            <person name="Herman A."/>
            <person name="Abrahante J.E."/>
            <person name="Garbe J."/>
        </authorList>
    </citation>
    <scope>NUCLEOTIDE SEQUENCE</scope>
    <source>
        <strain evidence="5">Duluth1</strain>
        <tissue evidence="5">Whole animal</tissue>
    </source>
</reference>
<dbReference type="InterPro" id="IPR009071">
    <property type="entry name" value="HMG_box_dom"/>
</dbReference>
<keyword evidence="2" id="KW-0539">Nucleus</keyword>
<dbReference type="InterPro" id="IPR036910">
    <property type="entry name" value="HMG_box_dom_sf"/>
</dbReference>
<feature type="DNA-binding region" description="HMG box" evidence="2">
    <location>
        <begin position="1"/>
        <end position="61"/>
    </location>
</feature>
<evidence type="ECO:0000313" key="6">
    <source>
        <dbReference type="Proteomes" id="UP000828390"/>
    </source>
</evidence>
<feature type="domain" description="HMG box" evidence="4">
    <location>
        <begin position="1"/>
        <end position="61"/>
    </location>
</feature>
<feature type="compositionally biased region" description="Basic residues" evidence="3">
    <location>
        <begin position="80"/>
        <end position="91"/>
    </location>
</feature>
<name>A0A9D4LQZ4_DREPO</name>
<accession>A0A9D4LQZ4</accession>
<keyword evidence="1 2" id="KW-0238">DNA-binding</keyword>
<evidence type="ECO:0000259" key="4">
    <source>
        <dbReference type="PROSITE" id="PS50118"/>
    </source>
</evidence>
<feature type="compositionally biased region" description="Low complexity" evidence="3">
    <location>
        <begin position="218"/>
        <end position="243"/>
    </location>
</feature>
<dbReference type="PANTHER" id="PTHR48112:SF22">
    <property type="entry name" value="MITOCHONDRIAL TRANSCRIPTION FACTOR A, ISOFORM B"/>
    <property type="match status" value="1"/>
</dbReference>
<reference evidence="5" key="1">
    <citation type="journal article" date="2019" name="bioRxiv">
        <title>The Genome of the Zebra Mussel, Dreissena polymorpha: A Resource for Invasive Species Research.</title>
        <authorList>
            <person name="McCartney M.A."/>
            <person name="Auch B."/>
            <person name="Kono T."/>
            <person name="Mallez S."/>
            <person name="Zhang Y."/>
            <person name="Obille A."/>
            <person name="Becker A."/>
            <person name="Abrahante J.E."/>
            <person name="Garbe J."/>
            <person name="Badalamenti J.P."/>
            <person name="Herman A."/>
            <person name="Mangelson H."/>
            <person name="Liachko I."/>
            <person name="Sullivan S."/>
            <person name="Sone E.D."/>
            <person name="Koren S."/>
            <person name="Silverstein K.A.T."/>
            <person name="Beckman K.B."/>
            <person name="Gohl D.M."/>
        </authorList>
    </citation>
    <scope>NUCLEOTIDE SEQUENCE</scope>
    <source>
        <strain evidence="5">Duluth1</strain>
        <tissue evidence="5">Whole animal</tissue>
    </source>
</reference>
<dbReference type="GO" id="GO:0005634">
    <property type="term" value="C:nucleus"/>
    <property type="evidence" value="ECO:0007669"/>
    <property type="project" value="UniProtKB-UniRule"/>
</dbReference>
<feature type="DNA-binding region" description="HMG box" evidence="2">
    <location>
        <begin position="98"/>
        <end position="170"/>
    </location>
</feature>
<sequence>MLFKKEMTPEVMKQYPEASMIEAARKIGELYKQLPEEKKLTLKEEADKLFDDYQHQVKYWEINMGSNKLEQFKQDVKNKRDIRKKKKRKKLMKENNKPLRPPGLYTLFIRDARKTALRSGKKLETKAGAREFFAECGKKWKQVSEEEKQHYVKLFAKQIEDFQEKMLVWEKGMIEAGKESLVRKKTRQEMNKDTIEEGQVKAKANKKGTITKRKAKVKSTSSKGKVKVETTGTKGITSVGSTRTKSKTKVDSTKTKGKNK</sequence>
<feature type="region of interest" description="Disordered" evidence="3">
    <location>
        <begin position="75"/>
        <end position="99"/>
    </location>
</feature>
<dbReference type="InterPro" id="IPR050342">
    <property type="entry name" value="HMGB"/>
</dbReference>
<dbReference type="PANTHER" id="PTHR48112">
    <property type="entry name" value="HIGH MOBILITY GROUP PROTEIN DSP1"/>
    <property type="match status" value="1"/>
</dbReference>
<dbReference type="SMART" id="SM00398">
    <property type="entry name" value="HMG"/>
    <property type="match status" value="2"/>
</dbReference>
<feature type="compositionally biased region" description="Basic residues" evidence="3">
    <location>
        <begin position="203"/>
        <end position="217"/>
    </location>
</feature>
<dbReference type="Pfam" id="PF00505">
    <property type="entry name" value="HMG_box"/>
    <property type="match status" value="1"/>
</dbReference>
<dbReference type="AlphaFoldDB" id="A0A9D4LQZ4"/>
<dbReference type="SUPFAM" id="SSF47095">
    <property type="entry name" value="HMG-box"/>
    <property type="match status" value="2"/>
</dbReference>
<organism evidence="5 6">
    <name type="scientific">Dreissena polymorpha</name>
    <name type="common">Zebra mussel</name>
    <name type="synonym">Mytilus polymorpha</name>
    <dbReference type="NCBI Taxonomy" id="45954"/>
    <lineage>
        <taxon>Eukaryota</taxon>
        <taxon>Metazoa</taxon>
        <taxon>Spiralia</taxon>
        <taxon>Lophotrochozoa</taxon>
        <taxon>Mollusca</taxon>
        <taxon>Bivalvia</taxon>
        <taxon>Autobranchia</taxon>
        <taxon>Heteroconchia</taxon>
        <taxon>Euheterodonta</taxon>
        <taxon>Imparidentia</taxon>
        <taxon>Neoheterodontei</taxon>
        <taxon>Myida</taxon>
        <taxon>Dreissenoidea</taxon>
        <taxon>Dreissenidae</taxon>
        <taxon>Dreissena</taxon>
    </lineage>
</organism>
<dbReference type="CDD" id="cd00084">
    <property type="entry name" value="HMG-box_SF"/>
    <property type="match status" value="2"/>
</dbReference>
<dbReference type="EMBL" id="JAIWYP010000002">
    <property type="protein sequence ID" value="KAH3861281.1"/>
    <property type="molecule type" value="Genomic_DNA"/>
</dbReference>
<dbReference type="Pfam" id="PF09011">
    <property type="entry name" value="HMG_box_2"/>
    <property type="match status" value="1"/>
</dbReference>
<feature type="domain" description="HMG box" evidence="4">
    <location>
        <begin position="98"/>
        <end position="170"/>
    </location>
</feature>